<keyword evidence="9" id="KW-1185">Reference proteome</keyword>
<feature type="binding site" evidence="7">
    <location>
        <position position="134"/>
    </location>
    <ligand>
        <name>[2Fe-2S] cluster</name>
        <dbReference type="ChEBI" id="CHEBI:190135"/>
    </ligand>
</feature>
<dbReference type="PANTHER" id="PTHR10371">
    <property type="entry name" value="NADH DEHYDROGENASE UBIQUINONE FLAVOPROTEIN 2, MITOCHONDRIAL"/>
    <property type="match status" value="1"/>
</dbReference>
<organism evidence="8 9">
    <name type="scientific">Lichenicola cladoniae</name>
    <dbReference type="NCBI Taxonomy" id="1484109"/>
    <lineage>
        <taxon>Bacteria</taxon>
        <taxon>Pseudomonadati</taxon>
        <taxon>Pseudomonadota</taxon>
        <taxon>Alphaproteobacteria</taxon>
        <taxon>Acetobacterales</taxon>
        <taxon>Acetobacteraceae</taxon>
        <taxon>Lichenicola</taxon>
    </lineage>
</organism>
<feature type="binding site" evidence="7">
    <location>
        <position position="138"/>
    </location>
    <ligand>
        <name>[2Fe-2S] cluster</name>
        <dbReference type="ChEBI" id="CHEBI:190135"/>
    </ligand>
</feature>
<evidence type="ECO:0000256" key="2">
    <source>
        <dbReference type="ARBA" id="ARBA00022714"/>
    </source>
</evidence>
<comment type="cofactor">
    <cofactor evidence="6">
        <name>[2Fe-2S] cluster</name>
        <dbReference type="ChEBI" id="CHEBI:190135"/>
    </cofactor>
</comment>
<dbReference type="RefSeq" id="WP_171837258.1">
    <property type="nucleotide sequence ID" value="NZ_CP053708.1"/>
</dbReference>
<evidence type="ECO:0000313" key="8">
    <source>
        <dbReference type="EMBL" id="QKE90407.1"/>
    </source>
</evidence>
<dbReference type="Proteomes" id="UP000500767">
    <property type="component" value="Chromosome"/>
</dbReference>
<dbReference type="SUPFAM" id="SSF52833">
    <property type="entry name" value="Thioredoxin-like"/>
    <property type="match status" value="1"/>
</dbReference>
<dbReference type="PANTHER" id="PTHR10371:SF3">
    <property type="entry name" value="NADH DEHYDROGENASE [UBIQUINONE] FLAVOPROTEIN 2, MITOCHONDRIAL"/>
    <property type="match status" value="1"/>
</dbReference>
<name>A0A6M8HQ36_9PROT</name>
<proteinExistence type="inferred from homology"/>
<dbReference type="AlphaFoldDB" id="A0A6M8HQ36"/>
<dbReference type="KEGG" id="lck:HN018_10515"/>
<dbReference type="InterPro" id="IPR041921">
    <property type="entry name" value="NuoE_N"/>
</dbReference>
<dbReference type="EMBL" id="CP053708">
    <property type="protein sequence ID" value="QKE90407.1"/>
    <property type="molecule type" value="Genomic_DNA"/>
</dbReference>
<keyword evidence="8" id="KW-0560">Oxidoreductase</keyword>
<feature type="binding site" evidence="7">
    <location>
        <position position="98"/>
    </location>
    <ligand>
        <name>[2Fe-2S] cluster</name>
        <dbReference type="ChEBI" id="CHEBI:190135"/>
    </ligand>
</feature>
<evidence type="ECO:0000256" key="6">
    <source>
        <dbReference type="ARBA" id="ARBA00034078"/>
    </source>
</evidence>
<keyword evidence="4 7" id="KW-0408">Iron</keyword>
<dbReference type="Gene3D" id="1.10.10.1590">
    <property type="entry name" value="NADH-quinone oxidoreductase subunit E"/>
    <property type="match status" value="1"/>
</dbReference>
<evidence type="ECO:0000256" key="1">
    <source>
        <dbReference type="ARBA" id="ARBA00010643"/>
    </source>
</evidence>
<feature type="binding site" evidence="7">
    <location>
        <position position="93"/>
    </location>
    <ligand>
        <name>[2Fe-2S] cluster</name>
        <dbReference type="ChEBI" id="CHEBI:190135"/>
    </ligand>
</feature>
<dbReference type="GO" id="GO:0003954">
    <property type="term" value="F:NADH dehydrogenase activity"/>
    <property type="evidence" value="ECO:0007669"/>
    <property type="project" value="TreeGrafter"/>
</dbReference>
<dbReference type="GO" id="GO:0046872">
    <property type="term" value="F:metal ion binding"/>
    <property type="evidence" value="ECO:0007669"/>
    <property type="project" value="UniProtKB-KW"/>
</dbReference>
<evidence type="ECO:0000313" key="9">
    <source>
        <dbReference type="Proteomes" id="UP000500767"/>
    </source>
</evidence>
<dbReference type="Gene3D" id="3.40.30.10">
    <property type="entry name" value="Glutaredoxin"/>
    <property type="match status" value="1"/>
</dbReference>
<gene>
    <name evidence="8" type="primary">nuoE</name>
    <name evidence="8" type="ORF">HN018_10515</name>
</gene>
<dbReference type="GO" id="GO:0051537">
    <property type="term" value="F:2 iron, 2 sulfur cluster binding"/>
    <property type="evidence" value="ECO:0007669"/>
    <property type="project" value="UniProtKB-KW"/>
</dbReference>
<accession>A0A6M8HQ36</accession>
<evidence type="ECO:0000256" key="5">
    <source>
        <dbReference type="ARBA" id="ARBA00023014"/>
    </source>
</evidence>
<dbReference type="InterPro" id="IPR042128">
    <property type="entry name" value="NuoE_dom"/>
</dbReference>
<protein>
    <submittedName>
        <fullName evidence="8">NADH-quinone oxidoreductase subunit NuoE</fullName>
        <ecNumber evidence="8">1.6.5.11</ecNumber>
    </submittedName>
</protein>
<keyword evidence="3 7" id="KW-0479">Metal-binding</keyword>
<dbReference type="PIRSF" id="PIRSF000216">
    <property type="entry name" value="NADH_DH_24kDa"/>
    <property type="match status" value="1"/>
</dbReference>
<sequence>MSTADIIEPRTDEPLSEQLRDEIRALGEHEAHPRAACIAALQRVQEEYRWVSDAHLREVAPLLGMSPADLDGVATYFNLIFRRPVGRRVLLLCDSVTCWLMQRERLEAHLRHRLGIVPGQTTPDGDITLLPTVCLGHCDHAPAMMLDNELYGDLDEQRMDAIIDGTAKAMP</sequence>
<keyword evidence="2 7" id="KW-0001">2Fe-2S</keyword>
<comment type="similarity">
    <text evidence="1">Belongs to the complex I 24 kDa subunit family.</text>
</comment>
<evidence type="ECO:0000256" key="4">
    <source>
        <dbReference type="ARBA" id="ARBA00023004"/>
    </source>
</evidence>
<comment type="cofactor">
    <cofactor evidence="7">
        <name>[2Fe-2S] cluster</name>
        <dbReference type="ChEBI" id="CHEBI:190135"/>
    </cofactor>
    <text evidence="7">Binds 1 [2Fe-2S] cluster.</text>
</comment>
<dbReference type="CDD" id="cd03064">
    <property type="entry name" value="TRX_Fd_NuoE"/>
    <property type="match status" value="1"/>
</dbReference>
<dbReference type="InterPro" id="IPR002023">
    <property type="entry name" value="NuoE-like"/>
</dbReference>
<dbReference type="InterPro" id="IPR036249">
    <property type="entry name" value="Thioredoxin-like_sf"/>
</dbReference>
<reference evidence="8 9" key="1">
    <citation type="journal article" date="2014" name="World J. Microbiol. Biotechnol.">
        <title>Biodiversity and physiological characteristics of Antarctic and Arctic lichens-associated bacteria.</title>
        <authorList>
            <person name="Lee Y.M."/>
            <person name="Kim E.H."/>
            <person name="Lee H.K."/>
            <person name="Hong S.G."/>
        </authorList>
    </citation>
    <scope>NUCLEOTIDE SEQUENCE [LARGE SCALE GENOMIC DNA]</scope>
    <source>
        <strain evidence="8 9">PAMC 26569</strain>
    </source>
</reference>
<dbReference type="NCBIfam" id="NF005722">
    <property type="entry name" value="PRK07539.1-2"/>
    <property type="match status" value="1"/>
</dbReference>
<evidence type="ECO:0000256" key="3">
    <source>
        <dbReference type="ARBA" id="ARBA00022723"/>
    </source>
</evidence>
<keyword evidence="5 7" id="KW-0411">Iron-sulfur</keyword>
<evidence type="ECO:0000256" key="7">
    <source>
        <dbReference type="PIRSR" id="PIRSR000216-1"/>
    </source>
</evidence>
<dbReference type="Pfam" id="PF01257">
    <property type="entry name" value="2Fe-2S_thioredx"/>
    <property type="match status" value="1"/>
</dbReference>
<dbReference type="EC" id="1.6.5.11" evidence="8"/>